<dbReference type="InterPro" id="IPR011109">
    <property type="entry name" value="DNA_bind_recombinase_dom"/>
</dbReference>
<dbReference type="CDD" id="cd00338">
    <property type="entry name" value="Ser_Recombinase"/>
    <property type="match status" value="1"/>
</dbReference>
<dbReference type="FunFam" id="3.40.50.1390:FF:000008">
    <property type="entry name" value="DNA recombinase"/>
    <property type="match status" value="1"/>
</dbReference>
<dbReference type="Proteomes" id="UP000549052">
    <property type="component" value="Unassembled WGS sequence"/>
</dbReference>
<dbReference type="Gene3D" id="3.90.1750.20">
    <property type="entry name" value="Putative Large Serine Recombinase, Chain B, Domain 2"/>
    <property type="match status" value="1"/>
</dbReference>
<feature type="domain" description="Recombinase" evidence="1">
    <location>
        <begin position="175"/>
        <end position="298"/>
    </location>
</feature>
<evidence type="ECO:0000313" key="3">
    <source>
        <dbReference type="Proteomes" id="UP000549052"/>
    </source>
</evidence>
<evidence type="ECO:0000313" key="2">
    <source>
        <dbReference type="EMBL" id="MBA8882163.1"/>
    </source>
</evidence>
<dbReference type="SMART" id="SM00857">
    <property type="entry name" value="Resolvase"/>
    <property type="match status" value="1"/>
</dbReference>
<dbReference type="Pfam" id="PF00239">
    <property type="entry name" value="Resolvase"/>
    <property type="match status" value="1"/>
</dbReference>
<dbReference type="InterPro" id="IPR038109">
    <property type="entry name" value="DNA_bind_recomb_sf"/>
</dbReference>
<protein>
    <submittedName>
        <fullName evidence="2">DNA invertase Pin-like site-specific DNA recombinase</fullName>
    </submittedName>
</protein>
<dbReference type="AlphaFoldDB" id="A0A839ENG6"/>
<dbReference type="InterPro" id="IPR050639">
    <property type="entry name" value="SSR_resolvase"/>
</dbReference>
<proteinExistence type="predicted"/>
<dbReference type="GO" id="GO:0003677">
    <property type="term" value="F:DNA binding"/>
    <property type="evidence" value="ECO:0007669"/>
    <property type="project" value="InterPro"/>
</dbReference>
<dbReference type="Pfam" id="PF07508">
    <property type="entry name" value="Recombinase"/>
    <property type="match status" value="1"/>
</dbReference>
<dbReference type="PANTHER" id="PTHR30461">
    <property type="entry name" value="DNA-INVERTASE FROM LAMBDOID PROPHAGE"/>
    <property type="match status" value="1"/>
</dbReference>
<reference evidence="2 3" key="1">
    <citation type="submission" date="2020-07" db="EMBL/GenBank/DDBJ databases">
        <title>Genomic Encyclopedia of Type Strains, Phase IV (KMG-V): Genome sequencing to study the core and pangenomes of soil and plant-associated prokaryotes.</title>
        <authorList>
            <person name="Whitman W."/>
        </authorList>
    </citation>
    <scope>NUCLEOTIDE SEQUENCE [LARGE SCALE GENOMIC DNA]</scope>
    <source>
        <strain evidence="2 3">AN3</strain>
    </source>
</reference>
<dbReference type="PANTHER" id="PTHR30461:SF23">
    <property type="entry name" value="DNA RECOMBINASE-RELATED"/>
    <property type="match status" value="1"/>
</dbReference>
<dbReference type="InterPro" id="IPR036162">
    <property type="entry name" value="Resolvase-like_N_sf"/>
</dbReference>
<dbReference type="Gene3D" id="3.40.50.1390">
    <property type="entry name" value="Resolvase, N-terminal catalytic domain"/>
    <property type="match status" value="1"/>
</dbReference>
<dbReference type="PROSITE" id="PS51737">
    <property type="entry name" value="RECOMBINASE_DNA_BIND"/>
    <property type="match status" value="1"/>
</dbReference>
<gene>
    <name evidence="2" type="ORF">FHW16_005919</name>
</gene>
<sequence>MSTDHQKYSTENQADTIRRYADERGITIVRTYADAGKSGLRIDGRKALQQMLADVQCGNADYEFILAYDVSRWGRFQDADESAYYEYICRSAGISVHYCAEQFENDGSLSATIIKGMKRVMAGEFSRELSNKVFQGHCKQVHHGRHQGGLAGYGLRRQLLDENGLPKTLLQIGQQKSLQSDRIILVPGPANEVNTILRMYRLFVEHRRNESEISAILNGEGKITDLGRPWTRGTVHQVLTNEKYIGNNVYNRTSFKLKKRRVRNAADIWVRRNGAYNPIVDAELFNAARSIIEDRCRRFSDQEMLDKLSDLLGANGYLSGLIIDERDDMPSSTSYRNRFGTLIRAYQLIGYMPGRDYRYVEANRFLRTKHREVVAEVLEQVRIFGGSVFVDPISDLLTINDEFTASIVLARCLHTAAGSKRWKIRFDTSLCPDLTIVVRMDRENLSAQDYYLLPRIDVFGADIKLADENGVYIDNYRVTSLETFFDLSTRTDIRSLA</sequence>
<keyword evidence="3" id="KW-1185">Reference proteome</keyword>
<evidence type="ECO:0000259" key="1">
    <source>
        <dbReference type="PROSITE" id="PS51737"/>
    </source>
</evidence>
<dbReference type="GO" id="GO:0000150">
    <property type="term" value="F:DNA strand exchange activity"/>
    <property type="evidence" value="ECO:0007669"/>
    <property type="project" value="InterPro"/>
</dbReference>
<dbReference type="EMBL" id="JACGXN010000031">
    <property type="protein sequence ID" value="MBA8882163.1"/>
    <property type="molecule type" value="Genomic_DNA"/>
</dbReference>
<organism evidence="2 3">
    <name type="scientific">Phyllobacterium myrsinacearum</name>
    <dbReference type="NCBI Taxonomy" id="28101"/>
    <lineage>
        <taxon>Bacteria</taxon>
        <taxon>Pseudomonadati</taxon>
        <taxon>Pseudomonadota</taxon>
        <taxon>Alphaproteobacteria</taxon>
        <taxon>Hyphomicrobiales</taxon>
        <taxon>Phyllobacteriaceae</taxon>
        <taxon>Phyllobacterium</taxon>
    </lineage>
</organism>
<dbReference type="InterPro" id="IPR006119">
    <property type="entry name" value="Resolv_N"/>
</dbReference>
<dbReference type="SUPFAM" id="SSF53041">
    <property type="entry name" value="Resolvase-like"/>
    <property type="match status" value="1"/>
</dbReference>
<comment type="caution">
    <text evidence="2">The sequence shown here is derived from an EMBL/GenBank/DDBJ whole genome shotgun (WGS) entry which is preliminary data.</text>
</comment>
<accession>A0A839ENG6</accession>
<name>A0A839ENG6_9HYPH</name>